<comment type="similarity">
    <text evidence="2 9">Belongs to the mitochondrial carrier (TC 2.A.29) family.</text>
</comment>
<comment type="caution">
    <text evidence="10">The sequence shown here is derived from an EMBL/GenBank/DDBJ whole genome shotgun (WGS) entry which is preliminary data.</text>
</comment>
<proteinExistence type="inferred from homology"/>
<evidence type="ECO:0000256" key="1">
    <source>
        <dbReference type="ARBA" id="ARBA00004225"/>
    </source>
</evidence>
<dbReference type="InterPro" id="IPR018108">
    <property type="entry name" value="MCP_transmembrane"/>
</dbReference>
<keyword evidence="3 9" id="KW-0813">Transport</keyword>
<keyword evidence="7 8" id="KW-0472">Membrane</keyword>
<dbReference type="Proteomes" id="UP000054564">
    <property type="component" value="Unassembled WGS sequence"/>
</dbReference>
<evidence type="ECO:0000256" key="7">
    <source>
        <dbReference type="ARBA" id="ARBA00023136"/>
    </source>
</evidence>
<evidence type="ECO:0000313" key="11">
    <source>
        <dbReference type="Proteomes" id="UP000054564"/>
    </source>
</evidence>
<dbReference type="Pfam" id="PF00153">
    <property type="entry name" value="Mito_carr"/>
    <property type="match status" value="1"/>
</dbReference>
<evidence type="ECO:0000256" key="6">
    <source>
        <dbReference type="ARBA" id="ARBA00023128"/>
    </source>
</evidence>
<evidence type="ECO:0000256" key="9">
    <source>
        <dbReference type="RuleBase" id="RU000488"/>
    </source>
</evidence>
<dbReference type="GO" id="GO:0048250">
    <property type="term" value="P:iron import into the mitochondrion"/>
    <property type="evidence" value="ECO:0007669"/>
    <property type="project" value="TreeGrafter"/>
</dbReference>
<protein>
    <submittedName>
        <fullName evidence="10">Uncharacterized protein</fullName>
    </submittedName>
</protein>
<keyword evidence="4 8" id="KW-0812">Transmembrane</keyword>
<dbReference type="EMBL" id="AJIL01008985">
    <property type="protein sequence ID" value="KNE86590.1"/>
    <property type="molecule type" value="Genomic_DNA"/>
</dbReference>
<keyword evidence="6" id="KW-0496">Mitochondrion</keyword>
<evidence type="ECO:0000256" key="5">
    <source>
        <dbReference type="ARBA" id="ARBA00022989"/>
    </source>
</evidence>
<dbReference type="PANTHER" id="PTHR45758:SF4">
    <property type="entry name" value="MITOFERRIN-1"/>
    <property type="match status" value="1"/>
</dbReference>
<feature type="repeat" description="Solcar" evidence="8">
    <location>
        <begin position="1"/>
        <end position="68"/>
    </location>
</feature>
<organism evidence="10 11">
    <name type="scientific">Puccinia striiformis f. sp. tritici PST-78</name>
    <dbReference type="NCBI Taxonomy" id="1165861"/>
    <lineage>
        <taxon>Eukaryota</taxon>
        <taxon>Fungi</taxon>
        <taxon>Dikarya</taxon>
        <taxon>Basidiomycota</taxon>
        <taxon>Pucciniomycotina</taxon>
        <taxon>Pucciniomycetes</taxon>
        <taxon>Pucciniales</taxon>
        <taxon>Pucciniaceae</taxon>
        <taxon>Puccinia</taxon>
    </lineage>
</organism>
<dbReference type="PROSITE" id="PS50920">
    <property type="entry name" value="SOLCAR"/>
    <property type="match status" value="1"/>
</dbReference>
<dbReference type="InterPro" id="IPR023395">
    <property type="entry name" value="MCP_dom_sf"/>
</dbReference>
<reference evidence="11" key="1">
    <citation type="submission" date="2014-03" db="EMBL/GenBank/DDBJ databases">
        <title>The Genome Sequence of Puccinia striiformis f. sp. tritici PST-78.</title>
        <authorList>
            <consortium name="The Broad Institute Genome Sequencing Platform"/>
            <person name="Cuomo C."/>
            <person name="Hulbert S."/>
            <person name="Chen X."/>
            <person name="Walker B."/>
            <person name="Young S.K."/>
            <person name="Zeng Q."/>
            <person name="Gargeya S."/>
            <person name="Fitzgerald M."/>
            <person name="Haas B."/>
            <person name="Abouelleil A."/>
            <person name="Alvarado L."/>
            <person name="Arachchi H.M."/>
            <person name="Berlin A.M."/>
            <person name="Chapman S.B."/>
            <person name="Goldberg J."/>
            <person name="Griggs A."/>
            <person name="Gujja S."/>
            <person name="Hansen M."/>
            <person name="Howarth C."/>
            <person name="Imamovic A."/>
            <person name="Larimer J."/>
            <person name="McCowan C."/>
            <person name="Montmayeur A."/>
            <person name="Murphy C."/>
            <person name="Neiman D."/>
            <person name="Pearson M."/>
            <person name="Priest M."/>
            <person name="Roberts A."/>
            <person name="Saif S."/>
            <person name="Shea T."/>
            <person name="Sisk P."/>
            <person name="Sykes S."/>
            <person name="Wortman J."/>
            <person name="Nusbaum C."/>
            <person name="Birren B."/>
        </authorList>
    </citation>
    <scope>NUCLEOTIDE SEQUENCE [LARGE SCALE GENOMIC DNA]</scope>
    <source>
        <strain evidence="11">race PST-78</strain>
    </source>
</reference>
<gene>
    <name evidence="10" type="ORF">PSTG_20048</name>
</gene>
<dbReference type="AlphaFoldDB" id="A0A0L0UI32"/>
<evidence type="ECO:0000256" key="2">
    <source>
        <dbReference type="ARBA" id="ARBA00006375"/>
    </source>
</evidence>
<evidence type="ECO:0000256" key="3">
    <source>
        <dbReference type="ARBA" id="ARBA00022448"/>
    </source>
</evidence>
<comment type="subcellular location">
    <subcellularLocation>
        <location evidence="1">Mitochondrion membrane</location>
        <topology evidence="1">Multi-pass membrane protein</topology>
    </subcellularLocation>
</comment>
<name>A0A0L0UI32_9BASI</name>
<dbReference type="GO" id="GO:0031966">
    <property type="term" value="C:mitochondrial membrane"/>
    <property type="evidence" value="ECO:0007669"/>
    <property type="project" value="UniProtKB-SubCell"/>
</dbReference>
<keyword evidence="5" id="KW-1133">Transmembrane helix</keyword>
<sequence length="110" mass="11572">MQVFSAPAISNLNTGVSSEVYKTMSSTFRAISTTEGTKRLWKGVSSVFMGAGPAHAVYFGTYEMTKEAFGGNQQGQQILATGAAGSMATIASDALMNPFDAENADSRFQA</sequence>
<dbReference type="Gene3D" id="1.50.40.10">
    <property type="entry name" value="Mitochondrial carrier domain"/>
    <property type="match status" value="1"/>
</dbReference>
<dbReference type="PANTHER" id="PTHR45758">
    <property type="entry name" value="MITOFERRIN-1-RELATED"/>
    <property type="match status" value="1"/>
</dbReference>
<keyword evidence="11" id="KW-1185">Reference proteome</keyword>
<evidence type="ECO:0000256" key="4">
    <source>
        <dbReference type="ARBA" id="ARBA00022692"/>
    </source>
</evidence>
<evidence type="ECO:0000256" key="8">
    <source>
        <dbReference type="PROSITE-ProRule" id="PRU00282"/>
    </source>
</evidence>
<dbReference type="STRING" id="1165861.A0A0L0UI32"/>
<evidence type="ECO:0000313" key="10">
    <source>
        <dbReference type="EMBL" id="KNE86590.1"/>
    </source>
</evidence>
<dbReference type="GO" id="GO:0015093">
    <property type="term" value="F:ferrous iron transmembrane transporter activity"/>
    <property type="evidence" value="ECO:0007669"/>
    <property type="project" value="TreeGrafter"/>
</dbReference>
<dbReference type="SUPFAM" id="SSF103506">
    <property type="entry name" value="Mitochondrial carrier"/>
    <property type="match status" value="1"/>
</dbReference>
<accession>A0A0L0UI32</accession>